<feature type="compositionally biased region" description="Basic residues" evidence="2">
    <location>
        <begin position="575"/>
        <end position="591"/>
    </location>
</feature>
<feature type="compositionally biased region" description="Basic and acidic residues" evidence="2">
    <location>
        <begin position="128"/>
        <end position="138"/>
    </location>
</feature>
<feature type="compositionally biased region" description="Polar residues" evidence="2">
    <location>
        <begin position="378"/>
        <end position="387"/>
    </location>
</feature>
<evidence type="ECO:0000256" key="1">
    <source>
        <dbReference type="RuleBase" id="RU363098"/>
    </source>
</evidence>
<dbReference type="PANTHER" id="PTHR23079">
    <property type="entry name" value="RNA-DEPENDENT RNA POLYMERASE"/>
    <property type="match status" value="1"/>
</dbReference>
<feature type="compositionally biased region" description="Basic and acidic residues" evidence="2">
    <location>
        <begin position="310"/>
        <end position="320"/>
    </location>
</feature>
<comment type="catalytic activity">
    <reaction evidence="1">
        <text>RNA(n) + a ribonucleoside 5'-triphosphate = RNA(n+1) + diphosphate</text>
        <dbReference type="Rhea" id="RHEA:21248"/>
        <dbReference type="Rhea" id="RHEA-COMP:14527"/>
        <dbReference type="Rhea" id="RHEA-COMP:17342"/>
        <dbReference type="ChEBI" id="CHEBI:33019"/>
        <dbReference type="ChEBI" id="CHEBI:61557"/>
        <dbReference type="ChEBI" id="CHEBI:140395"/>
        <dbReference type="EC" id="2.7.7.48"/>
    </reaction>
</comment>
<dbReference type="GO" id="GO:0003968">
    <property type="term" value="F:RNA-directed RNA polymerase activity"/>
    <property type="evidence" value="ECO:0007669"/>
    <property type="project" value="UniProtKB-KW"/>
</dbReference>
<comment type="caution">
    <text evidence="4">The sequence shown here is derived from an EMBL/GenBank/DDBJ whole genome shotgun (WGS) entry which is preliminary data.</text>
</comment>
<gene>
    <name evidence="4" type="ORF">CYCCA115_LOCUS17421</name>
</gene>
<feature type="domain" description="RDRP core" evidence="3">
    <location>
        <begin position="913"/>
        <end position="1119"/>
    </location>
</feature>
<feature type="compositionally biased region" description="Basic and acidic residues" evidence="2">
    <location>
        <begin position="388"/>
        <end position="397"/>
    </location>
</feature>
<feature type="region of interest" description="Disordered" evidence="2">
    <location>
        <begin position="1"/>
        <end position="212"/>
    </location>
</feature>
<dbReference type="GO" id="GO:0031380">
    <property type="term" value="C:nuclear RNA-directed RNA polymerase complex"/>
    <property type="evidence" value="ECO:0007669"/>
    <property type="project" value="TreeGrafter"/>
</dbReference>
<evidence type="ECO:0000259" key="3">
    <source>
        <dbReference type="Pfam" id="PF05183"/>
    </source>
</evidence>
<dbReference type="PANTHER" id="PTHR23079:SF55">
    <property type="entry name" value="RNA-DIRECTED RNA POLYMERASE"/>
    <property type="match status" value="1"/>
</dbReference>
<dbReference type="GO" id="GO:0003723">
    <property type="term" value="F:RNA binding"/>
    <property type="evidence" value="ECO:0007669"/>
    <property type="project" value="UniProtKB-KW"/>
</dbReference>
<keyword evidence="1" id="KW-0548">Nucleotidyltransferase</keyword>
<dbReference type="Proteomes" id="UP001295423">
    <property type="component" value="Unassembled WGS sequence"/>
</dbReference>
<comment type="similarity">
    <text evidence="1">Belongs to the RdRP family.</text>
</comment>
<feature type="compositionally biased region" description="Low complexity" evidence="2">
    <location>
        <begin position="193"/>
        <end position="202"/>
    </location>
</feature>
<organism evidence="4 5">
    <name type="scientific">Cylindrotheca closterium</name>
    <dbReference type="NCBI Taxonomy" id="2856"/>
    <lineage>
        <taxon>Eukaryota</taxon>
        <taxon>Sar</taxon>
        <taxon>Stramenopiles</taxon>
        <taxon>Ochrophyta</taxon>
        <taxon>Bacillariophyta</taxon>
        <taxon>Bacillariophyceae</taxon>
        <taxon>Bacillariophycidae</taxon>
        <taxon>Bacillariales</taxon>
        <taxon>Bacillariaceae</taxon>
        <taxon>Cylindrotheca</taxon>
    </lineage>
</organism>
<evidence type="ECO:0000256" key="2">
    <source>
        <dbReference type="SAM" id="MobiDB-lite"/>
    </source>
</evidence>
<keyword evidence="1" id="KW-0694">RNA-binding</keyword>
<feature type="compositionally biased region" description="Acidic residues" evidence="2">
    <location>
        <begin position="18"/>
        <end position="29"/>
    </location>
</feature>
<dbReference type="InterPro" id="IPR007855">
    <property type="entry name" value="RDRP"/>
</dbReference>
<dbReference type="InterPro" id="IPR057596">
    <property type="entry name" value="RDRP_core"/>
</dbReference>
<feature type="region of interest" description="Disordered" evidence="2">
    <location>
        <begin position="279"/>
        <end position="397"/>
    </location>
</feature>
<feature type="compositionally biased region" description="Polar residues" evidence="2">
    <location>
        <begin position="331"/>
        <end position="344"/>
    </location>
</feature>
<evidence type="ECO:0000313" key="4">
    <source>
        <dbReference type="EMBL" id="CAJ1958926.1"/>
    </source>
</evidence>
<protein>
    <recommendedName>
        <fullName evidence="1">RNA-dependent RNA polymerase</fullName>
        <ecNumber evidence="1">2.7.7.48</ecNumber>
    </recommendedName>
</protein>
<dbReference type="AlphaFoldDB" id="A0AAD2PW17"/>
<keyword evidence="5" id="KW-1185">Reference proteome</keyword>
<accession>A0AAD2PW17</accession>
<dbReference type="Pfam" id="PF05183">
    <property type="entry name" value="RdRP"/>
    <property type="match status" value="1"/>
</dbReference>
<reference evidence="4" key="1">
    <citation type="submission" date="2023-08" db="EMBL/GenBank/DDBJ databases">
        <authorList>
            <person name="Audoor S."/>
            <person name="Bilcke G."/>
        </authorList>
    </citation>
    <scope>NUCLEOTIDE SEQUENCE</scope>
</reference>
<feature type="compositionally biased region" description="Basic residues" evidence="2">
    <location>
        <begin position="86"/>
        <end position="98"/>
    </location>
</feature>
<keyword evidence="1" id="KW-0696">RNA-directed RNA polymerase</keyword>
<sequence>MFKRILSVFSPAPSGANVEEDTSDDDSREDDYNHRSKRQRREGGYFSESSSEHSSPTSVIQLAGIQRQRDPRSFTTAHRSYSRSSKAQRRRSRHRNRRPPLAYSRSRYCLTDYEAEAEEDDESSTDEDSYRYDMDNSHRRQQQTPRDLSSFRHRRDEQRAERNWKKNHEHFYHRQKSQRERSHQLVNDRGIKSESNSDSPSEASEDNRSCARTRFETPNKIVALSQEVIGRKVEVKESVRLQMRCARVGTVTGWKDKNTVWVTSGNKVRTALRLTSLQFLPPPSEFPPDQQSDESDAKPRAKSQRQSKSKQSDRIKKTLETESIAAMPRSNLESQPDSLQTNTKRLQKTARKTSPVAPSTVTKKPPPKPRPKQKQQQMLSTPLLTNDPSKDTNSEEGTKWVHAKSLFYESDSDLDDILVLNNVDTGCAVFDVEAADPAAVEELRLKSLAVAATMTGGAVSPTAGFGPSDVESSTSENDDAWNSTVAATKVSCTSGHFTAGQRVRVRGDYSKSYKRGRLGTIIGQKKSFIFAVELDDGRTFGFHCSSLEALDGSTPKQSVEPRQHRSRSKISNTAKPRKQSAGKQSRPRKKGKDATVAPSAEALDWVAPQDIVAKQRFWGLINAKIILPHDEKDDHCFLKHILEDQRLTIEFPLKNQEVSGVRRELQGTFGHYEMVSAKMFEDKAEGFLFAKKSKYAKVVYAAVNDKFSIQDRLLRVADFTTLNPRKIAARFELFQSPTKLKITHHDDAMFQEIQDLGYVGGGFIHEDTLVNLLIMAGMGPAPASRAVAIQVRIFIPSMGIYKGMLVKKRTRNGAPIELPCSMQKVLPSTRPDRLKGAEILICKHKVHPTSGNEMIGKKLDPAAKDPSEQGFKTKIAKPLSPMVFRLWETLGVPTDLCQRYKAESLLPDRRNHAWLVGVPDPTGALPPDTIFVPGMKKQESHDLFVTRLPCYAREHGRKFRAITQKPRQMSSADWEWLNNLYFGVVIFSNPRLGMMSIPERIASGDLDGDLYLVCWDKEVVDSMIALPLEDEKAEDDGKLSTVASNPNWFRESQDINVQKLRSENHHLIGSLYRLAEKKTDQSEKKLDDPDSRALFEAYNEALEYQKHGRPIRVPNHLRKELKKELHHLVEWI</sequence>
<dbReference type="GO" id="GO:0030422">
    <property type="term" value="P:siRNA processing"/>
    <property type="evidence" value="ECO:0007669"/>
    <property type="project" value="TreeGrafter"/>
</dbReference>
<name>A0AAD2PW17_9STRA</name>
<feature type="region of interest" description="Disordered" evidence="2">
    <location>
        <begin position="551"/>
        <end position="596"/>
    </location>
</feature>
<feature type="compositionally biased region" description="Basic and acidic residues" evidence="2">
    <location>
        <begin position="154"/>
        <end position="183"/>
    </location>
</feature>
<dbReference type="EC" id="2.7.7.48" evidence="1"/>
<proteinExistence type="inferred from homology"/>
<dbReference type="EMBL" id="CAKOGP040001980">
    <property type="protein sequence ID" value="CAJ1958926.1"/>
    <property type="molecule type" value="Genomic_DNA"/>
</dbReference>
<evidence type="ECO:0000313" key="5">
    <source>
        <dbReference type="Proteomes" id="UP001295423"/>
    </source>
</evidence>
<feature type="compositionally biased region" description="Acidic residues" evidence="2">
    <location>
        <begin position="113"/>
        <end position="127"/>
    </location>
</feature>
<keyword evidence="1" id="KW-0808">Transferase</keyword>